<dbReference type="InterPro" id="IPR017853">
    <property type="entry name" value="GH"/>
</dbReference>
<feature type="domain" description="Asl1-like glycosyl hydrolase catalytic" evidence="2">
    <location>
        <begin position="39"/>
        <end position="294"/>
    </location>
</feature>
<name>A0ABQ0GKS3_9PEZI</name>
<comment type="caution">
    <text evidence="3">The sequence shown here is derived from an EMBL/GenBank/DDBJ whole genome shotgun (WGS) entry which is preliminary data.</text>
</comment>
<dbReference type="PANTHER" id="PTHR34154:SF3">
    <property type="entry name" value="ALKALI-SENSITIVE LINKAGE PROTEIN 1"/>
    <property type="match status" value="1"/>
</dbReference>
<proteinExistence type="predicted"/>
<organism evidence="3 4">
    <name type="scientific">Madurella fahalii</name>
    <dbReference type="NCBI Taxonomy" id="1157608"/>
    <lineage>
        <taxon>Eukaryota</taxon>
        <taxon>Fungi</taxon>
        <taxon>Dikarya</taxon>
        <taxon>Ascomycota</taxon>
        <taxon>Pezizomycotina</taxon>
        <taxon>Sordariomycetes</taxon>
        <taxon>Sordariomycetidae</taxon>
        <taxon>Sordariales</taxon>
        <taxon>Sordariales incertae sedis</taxon>
        <taxon>Madurella</taxon>
    </lineage>
</organism>
<evidence type="ECO:0000313" key="3">
    <source>
        <dbReference type="EMBL" id="GAB1318363.1"/>
    </source>
</evidence>
<dbReference type="GO" id="GO:0016787">
    <property type="term" value="F:hydrolase activity"/>
    <property type="evidence" value="ECO:0007669"/>
    <property type="project" value="UniProtKB-KW"/>
</dbReference>
<dbReference type="GeneID" id="98179316"/>
<evidence type="ECO:0000313" key="4">
    <source>
        <dbReference type="Proteomes" id="UP001628179"/>
    </source>
</evidence>
<protein>
    <submittedName>
        <fullName evidence="3">Glycosyl hydrolase catalytic core-domain-containing protein</fullName>
    </submittedName>
</protein>
<dbReference type="InterPro" id="IPR053183">
    <property type="entry name" value="ASL1"/>
</dbReference>
<keyword evidence="4" id="KW-1185">Reference proteome</keyword>
<reference evidence="3 4" key="1">
    <citation type="submission" date="2024-09" db="EMBL/GenBank/DDBJ databases">
        <title>Itraconazole resistance in Madurella fahalii resulting from another homologue of gene encoding cytochrome P450 14-alpha sterol demethylase (CYP51).</title>
        <authorList>
            <person name="Yoshioka I."/>
            <person name="Fahal A.H."/>
            <person name="Kaneko S."/>
            <person name="Yaguchi T."/>
        </authorList>
    </citation>
    <scope>NUCLEOTIDE SEQUENCE [LARGE SCALE GENOMIC DNA]</scope>
    <source>
        <strain evidence="3 4">IFM 68171</strain>
    </source>
</reference>
<dbReference type="Gene3D" id="3.20.20.80">
    <property type="entry name" value="Glycosidases"/>
    <property type="match status" value="1"/>
</dbReference>
<dbReference type="Proteomes" id="UP001628179">
    <property type="component" value="Unassembled WGS sequence"/>
</dbReference>
<evidence type="ECO:0000256" key="1">
    <source>
        <dbReference type="SAM" id="SignalP"/>
    </source>
</evidence>
<dbReference type="SUPFAM" id="SSF51445">
    <property type="entry name" value="(Trans)glycosidases"/>
    <property type="match status" value="1"/>
</dbReference>
<feature type="chain" id="PRO_5047518959" evidence="1">
    <location>
        <begin position="30"/>
        <end position="334"/>
    </location>
</feature>
<keyword evidence="1" id="KW-0732">Signal</keyword>
<evidence type="ECO:0000259" key="2">
    <source>
        <dbReference type="Pfam" id="PF11790"/>
    </source>
</evidence>
<feature type="signal peptide" evidence="1">
    <location>
        <begin position="1"/>
        <end position="29"/>
    </location>
</feature>
<accession>A0ABQ0GKS3</accession>
<dbReference type="InterPro" id="IPR024655">
    <property type="entry name" value="Asl1_glyco_hydro_catalytic"/>
</dbReference>
<dbReference type="Pfam" id="PF11790">
    <property type="entry name" value="Glyco_hydro_cc"/>
    <property type="match status" value="1"/>
</dbReference>
<keyword evidence="3" id="KW-0378">Hydrolase</keyword>
<dbReference type="EMBL" id="BAAFSV010000005">
    <property type="protein sequence ID" value="GAB1318363.1"/>
    <property type="molecule type" value="Genomic_DNA"/>
</dbReference>
<sequence length="334" mass="36553">MHHGLTRMLQIGAYAAVLAVLSFTAPAAAGPLSSPKRGLVFTPNETTRADDTIWIQEPTSLTWYYNYKPAPEPEYQDIAQSSFEFVPMLWGAPPSLDDTSFLSTVKSLIEDRGINITNVLSFNEPDGPFVYGGSNMEPAAAAQVWVNNLIPLQEMGVRVGLPACTGAPSGLPWLQDFLSECSKLISTDDETRNCTYDFVTIHWYGNFEGLASHMGQYSAAFPNTTIWITEYNLDHQDLQATQAFYNMSAEYFDRLDFVERYSLFGAFRSDASNVGPNAAMLSADGKLTDIGAWYLGRQGTGVNPERGTSSAFRSALPQGGIAVLSTILAVAMLY</sequence>
<dbReference type="PANTHER" id="PTHR34154">
    <property type="entry name" value="ALKALI-SENSITIVE LINKAGE PROTEIN 1"/>
    <property type="match status" value="1"/>
</dbReference>
<dbReference type="RefSeq" id="XP_070920094.1">
    <property type="nucleotide sequence ID" value="XM_071063993.1"/>
</dbReference>
<gene>
    <name evidence="3" type="ORF">MFIFM68171_08573</name>
</gene>